<evidence type="ECO:0000256" key="1">
    <source>
        <dbReference type="SAM" id="MobiDB-lite"/>
    </source>
</evidence>
<feature type="compositionally biased region" description="Polar residues" evidence="1">
    <location>
        <begin position="1"/>
        <end position="50"/>
    </location>
</feature>
<dbReference type="GO" id="GO:0003824">
    <property type="term" value="F:catalytic activity"/>
    <property type="evidence" value="ECO:0007669"/>
    <property type="project" value="InterPro"/>
</dbReference>
<feature type="compositionally biased region" description="Polar residues" evidence="1">
    <location>
        <begin position="65"/>
        <end position="90"/>
    </location>
</feature>
<evidence type="ECO:0000259" key="2">
    <source>
        <dbReference type="Pfam" id="PF14529"/>
    </source>
</evidence>
<gene>
    <name evidence="3" type="ORF">AVEN_10523_1</name>
</gene>
<name>A0A4Y2PV97_ARAVE</name>
<dbReference type="EMBL" id="BGPR01012219">
    <property type="protein sequence ID" value="GBN55124.1"/>
    <property type="molecule type" value="Genomic_DNA"/>
</dbReference>
<dbReference type="InterPro" id="IPR036691">
    <property type="entry name" value="Endo/exonu/phosph_ase_sf"/>
</dbReference>
<dbReference type="Proteomes" id="UP000499080">
    <property type="component" value="Unassembled WGS sequence"/>
</dbReference>
<dbReference type="SUPFAM" id="SSF56219">
    <property type="entry name" value="DNase I-like"/>
    <property type="match status" value="1"/>
</dbReference>
<dbReference type="InterPro" id="IPR005135">
    <property type="entry name" value="Endo/exonuclease/phosphatase"/>
</dbReference>
<dbReference type="PANTHER" id="PTHR33273:SF4">
    <property type="entry name" value="ENDONUCLEASE_EXONUCLEASE_PHOSPHATASE DOMAIN-CONTAINING PROTEIN"/>
    <property type="match status" value="1"/>
</dbReference>
<evidence type="ECO:0000313" key="4">
    <source>
        <dbReference type="Proteomes" id="UP000499080"/>
    </source>
</evidence>
<dbReference type="PANTHER" id="PTHR33273">
    <property type="entry name" value="DOMAIN-CONTAINING PROTEIN, PUTATIVE-RELATED"/>
    <property type="match status" value="1"/>
</dbReference>
<feature type="region of interest" description="Disordered" evidence="1">
    <location>
        <begin position="1"/>
        <end position="167"/>
    </location>
</feature>
<protein>
    <recommendedName>
        <fullName evidence="2">Endonuclease/exonuclease/phosphatase domain-containing protein</fullName>
    </recommendedName>
</protein>
<organism evidence="3 4">
    <name type="scientific">Araneus ventricosus</name>
    <name type="common">Orbweaver spider</name>
    <name type="synonym">Epeira ventricosa</name>
    <dbReference type="NCBI Taxonomy" id="182803"/>
    <lineage>
        <taxon>Eukaryota</taxon>
        <taxon>Metazoa</taxon>
        <taxon>Ecdysozoa</taxon>
        <taxon>Arthropoda</taxon>
        <taxon>Chelicerata</taxon>
        <taxon>Arachnida</taxon>
        <taxon>Araneae</taxon>
        <taxon>Araneomorphae</taxon>
        <taxon>Entelegynae</taxon>
        <taxon>Araneoidea</taxon>
        <taxon>Araneidae</taxon>
        <taxon>Araneus</taxon>
    </lineage>
</organism>
<accession>A0A4Y2PV97</accession>
<feature type="compositionally biased region" description="Basic and acidic residues" evidence="1">
    <location>
        <begin position="91"/>
        <end position="105"/>
    </location>
</feature>
<proteinExistence type="predicted"/>
<keyword evidence="4" id="KW-1185">Reference proteome</keyword>
<dbReference type="Pfam" id="PF14529">
    <property type="entry name" value="Exo_endo_phos_2"/>
    <property type="match status" value="1"/>
</dbReference>
<dbReference type="Gene3D" id="3.60.10.10">
    <property type="entry name" value="Endonuclease/exonuclease/phosphatase"/>
    <property type="match status" value="1"/>
</dbReference>
<comment type="caution">
    <text evidence="3">The sequence shown here is derived from an EMBL/GenBank/DDBJ whole genome shotgun (WGS) entry which is preliminary data.</text>
</comment>
<feature type="domain" description="Endonuclease/exonuclease/phosphatase" evidence="2">
    <location>
        <begin position="339"/>
        <end position="403"/>
    </location>
</feature>
<evidence type="ECO:0000313" key="3">
    <source>
        <dbReference type="EMBL" id="GBN55124.1"/>
    </source>
</evidence>
<feature type="compositionally biased region" description="Acidic residues" evidence="1">
    <location>
        <begin position="118"/>
        <end position="128"/>
    </location>
</feature>
<reference evidence="3 4" key="1">
    <citation type="journal article" date="2019" name="Sci. Rep.">
        <title>Orb-weaving spider Araneus ventricosus genome elucidates the spidroin gene catalogue.</title>
        <authorList>
            <person name="Kono N."/>
            <person name="Nakamura H."/>
            <person name="Ohtoshi R."/>
            <person name="Moran D.A.P."/>
            <person name="Shinohara A."/>
            <person name="Yoshida Y."/>
            <person name="Fujiwara M."/>
            <person name="Mori M."/>
            <person name="Tomita M."/>
            <person name="Arakawa K."/>
        </authorList>
    </citation>
    <scope>NUCLEOTIDE SEQUENCE [LARGE SCALE GENOMIC DNA]</scope>
</reference>
<dbReference type="AlphaFoldDB" id="A0A4Y2PV97"/>
<sequence>MSNPVPSTSKSPEPVTIASSSGTKNKNILPKPSSQTSAVPPDSQDSSGFTVINRKKKKPKISSKNQSANNQIKTNTATKFWKKSPQTSASEKAKDKILNKPDKQKNSTAQTANSASDSSEETSSDTDTDLTIASAPEASNTQKNRARSKSEKSQKLKQAKRGLSQKDLPAKLKKFAHHNFVALGLTDRGIAHKDLPSIFGGVPQVPDLKLHPSDEGEDLQMNCDASETPPCVPTSDPPTLLMGTFLSWNCRCIRSRFQDLKGLINICNPVCIGFQETFLSNNPLKLRCYNSVRKDSATGSNHSGGVCILTSNLYPSTPLTLHTSLQAVTVQVHTRSLVTVCCVYLPPHDVVSQQDLDTLVDQLPTPFILLGDFNGHSTLWGSDVTNSRGRQIERFISNNCLCLL</sequence>